<dbReference type="RefSeq" id="WP_345416179.1">
    <property type="nucleotide sequence ID" value="NZ_BAABHO010000022.1"/>
</dbReference>
<evidence type="ECO:0000256" key="1">
    <source>
        <dbReference type="SAM" id="MobiDB-lite"/>
    </source>
</evidence>
<gene>
    <name evidence="2" type="ORF">GCM10023200_30180</name>
</gene>
<protein>
    <submittedName>
        <fullName evidence="2">Uncharacterized protein</fullName>
    </submittedName>
</protein>
<evidence type="ECO:0000313" key="2">
    <source>
        <dbReference type="EMBL" id="GAA4792644.1"/>
    </source>
</evidence>
<sequence>MVTFWGVLLVLGFLAVARYGADTRSGADPTGRDPAWPVTRRPHTVRGDAVLIAELAHRAAAHGRLWEAYDRSLRPWETEGQTTVVRDDVPTPRESQASARRATASSRASGERV</sequence>
<dbReference type="Proteomes" id="UP001500928">
    <property type="component" value="Unassembled WGS sequence"/>
</dbReference>
<dbReference type="EMBL" id="BAABHO010000022">
    <property type="protein sequence ID" value="GAA4792644.1"/>
    <property type="molecule type" value="Genomic_DNA"/>
</dbReference>
<comment type="caution">
    <text evidence="2">The sequence shown here is derived from an EMBL/GenBank/DDBJ whole genome shotgun (WGS) entry which is preliminary data.</text>
</comment>
<name>A0ABP9BDJ8_9PSEU</name>
<accession>A0ABP9BDJ8</accession>
<proteinExistence type="predicted"/>
<evidence type="ECO:0000313" key="3">
    <source>
        <dbReference type="Proteomes" id="UP001500928"/>
    </source>
</evidence>
<reference evidence="3" key="1">
    <citation type="journal article" date="2019" name="Int. J. Syst. Evol. Microbiol.">
        <title>The Global Catalogue of Microorganisms (GCM) 10K type strain sequencing project: providing services to taxonomists for standard genome sequencing and annotation.</title>
        <authorList>
            <consortium name="The Broad Institute Genomics Platform"/>
            <consortium name="The Broad Institute Genome Sequencing Center for Infectious Disease"/>
            <person name="Wu L."/>
            <person name="Ma J."/>
        </authorList>
    </citation>
    <scope>NUCLEOTIDE SEQUENCE [LARGE SCALE GENOMIC DNA]</scope>
    <source>
        <strain evidence="3">JCM 17979</strain>
    </source>
</reference>
<feature type="region of interest" description="Disordered" evidence="1">
    <location>
        <begin position="77"/>
        <end position="113"/>
    </location>
</feature>
<organism evidence="2 3">
    <name type="scientific">Actinomycetospora chlora</name>
    <dbReference type="NCBI Taxonomy" id="663608"/>
    <lineage>
        <taxon>Bacteria</taxon>
        <taxon>Bacillati</taxon>
        <taxon>Actinomycetota</taxon>
        <taxon>Actinomycetes</taxon>
        <taxon>Pseudonocardiales</taxon>
        <taxon>Pseudonocardiaceae</taxon>
        <taxon>Actinomycetospora</taxon>
    </lineage>
</organism>
<feature type="compositionally biased region" description="Low complexity" evidence="1">
    <location>
        <begin position="93"/>
        <end position="113"/>
    </location>
</feature>
<keyword evidence="3" id="KW-1185">Reference proteome</keyword>